<comment type="pathway">
    <text evidence="7">Bacterial outer membrane biogenesis; LPS lipid A biosynthesis.</text>
</comment>
<dbReference type="HAMAP" id="MF_00523">
    <property type="entry name" value="LpxD"/>
    <property type="match status" value="1"/>
</dbReference>
<keyword evidence="2 7" id="KW-0441">Lipid A biosynthesis</keyword>
<dbReference type="PANTHER" id="PTHR43378">
    <property type="entry name" value="UDP-3-O-ACYLGLUCOSAMINE N-ACYLTRANSFERASE"/>
    <property type="match status" value="1"/>
</dbReference>
<dbReference type="EC" id="2.3.1.191" evidence="7"/>
<gene>
    <name evidence="7 9" type="primary">lpxD</name>
    <name evidence="9" type="ORF">NYF23_08445</name>
</gene>
<evidence type="ECO:0000313" key="9">
    <source>
        <dbReference type="EMBL" id="UVW34058.1"/>
    </source>
</evidence>
<keyword evidence="6 7" id="KW-0012">Acyltransferase</keyword>
<comment type="similarity">
    <text evidence="7">Belongs to the transferase hexapeptide repeat family. LpxD subfamily.</text>
</comment>
<dbReference type="NCBIfam" id="NF002060">
    <property type="entry name" value="PRK00892.1"/>
    <property type="match status" value="1"/>
</dbReference>
<evidence type="ECO:0000256" key="3">
    <source>
        <dbReference type="ARBA" id="ARBA00022679"/>
    </source>
</evidence>
<accession>A0ABY5TJL4</accession>
<protein>
    <recommendedName>
        <fullName evidence="7">UDP-3-O-acylglucosamine N-acyltransferase</fullName>
        <ecNumber evidence="7">2.3.1.191</ecNumber>
    </recommendedName>
</protein>
<dbReference type="InterPro" id="IPR011004">
    <property type="entry name" value="Trimer_LpxA-like_sf"/>
</dbReference>
<keyword evidence="1 7" id="KW-0444">Lipid biosynthesis</keyword>
<evidence type="ECO:0000313" key="10">
    <source>
        <dbReference type="Proteomes" id="UP001059934"/>
    </source>
</evidence>
<evidence type="ECO:0000259" key="8">
    <source>
        <dbReference type="Pfam" id="PF04613"/>
    </source>
</evidence>
<evidence type="ECO:0000256" key="2">
    <source>
        <dbReference type="ARBA" id="ARBA00022556"/>
    </source>
</evidence>
<dbReference type="Proteomes" id="UP001059934">
    <property type="component" value="Chromosome"/>
</dbReference>
<organism evidence="9 10">
    <name type="scientific">SAR92 clade bacterium H455</name>
    <dbReference type="NCBI Taxonomy" id="2974818"/>
    <lineage>
        <taxon>Bacteria</taxon>
        <taxon>Pseudomonadati</taxon>
        <taxon>Pseudomonadota</taxon>
        <taxon>Gammaproteobacteria</taxon>
        <taxon>Cellvibrionales</taxon>
        <taxon>Porticoccaceae</taxon>
        <taxon>SAR92 clade</taxon>
    </lineage>
</organism>
<dbReference type="Gene3D" id="3.40.1390.10">
    <property type="entry name" value="MurE/MurF, N-terminal domain"/>
    <property type="match status" value="1"/>
</dbReference>
<evidence type="ECO:0000256" key="5">
    <source>
        <dbReference type="ARBA" id="ARBA00023098"/>
    </source>
</evidence>
<dbReference type="GO" id="GO:0103118">
    <property type="term" value="F:UDP-3-O-[(3R)-3-hydroxyacyl]-glucosamine N-acyltransferase activity"/>
    <property type="evidence" value="ECO:0007669"/>
    <property type="project" value="UniProtKB-EC"/>
</dbReference>
<dbReference type="Gene3D" id="2.160.10.10">
    <property type="entry name" value="Hexapeptide repeat proteins"/>
    <property type="match status" value="1"/>
</dbReference>
<name>A0ABY5TJL4_9GAMM</name>
<keyword evidence="5 7" id="KW-0443">Lipid metabolism</keyword>
<dbReference type="InterPro" id="IPR001451">
    <property type="entry name" value="Hexapep"/>
</dbReference>
<dbReference type="SUPFAM" id="SSF51161">
    <property type="entry name" value="Trimeric LpxA-like enzymes"/>
    <property type="match status" value="1"/>
</dbReference>
<comment type="function">
    <text evidence="7">Catalyzes the N-acylation of UDP-3-O-acylglucosamine using 3-hydroxyacyl-ACP as the acyl donor. Is involved in the biosynthesis of lipid A, a phosphorylated glycolipid that anchors the lipopolysaccharide to the outer membrane of the cell.</text>
</comment>
<feature type="domain" description="UDP-3-O-[3-hydroxymyristoyl] glucosamine N-acyltransferase non-repeat region" evidence="8">
    <location>
        <begin position="24"/>
        <end position="98"/>
    </location>
</feature>
<keyword evidence="10" id="KW-1185">Reference proteome</keyword>
<evidence type="ECO:0000256" key="7">
    <source>
        <dbReference type="HAMAP-Rule" id="MF_00523"/>
    </source>
</evidence>
<dbReference type="Pfam" id="PF00132">
    <property type="entry name" value="Hexapep"/>
    <property type="match status" value="2"/>
</dbReference>
<reference evidence="9" key="1">
    <citation type="submission" date="2022-08" db="EMBL/GenBank/DDBJ databases">
        <title>Catabolic pathway analysis in culturable SAR92 clade bacteria reveals their overlooked roles in DMSP degradation in coastal seas.</title>
        <authorList>
            <person name="He X."/>
            <person name="Zhang X."/>
            <person name="Zhang Y."/>
        </authorList>
    </citation>
    <scope>NUCLEOTIDE SEQUENCE</scope>
    <source>
        <strain evidence="9">H455</strain>
    </source>
</reference>
<dbReference type="InterPro" id="IPR007691">
    <property type="entry name" value="LpxD"/>
</dbReference>
<keyword evidence="4 7" id="KW-0677">Repeat</keyword>
<sequence length="346" mass="35865">MPEDYSVAEIAAFLGAELRGDGALRISGLNTLKNAGPGELAFLANEKYSSQLGDCKAAAVIMAAKHLTTDQDSEFAQYSGAALILDNPYLGYARISQWFDRAPQAVAGVHPSAVIADSVTLGADVRIAANVVVEADAVIGAGSNLGAGSFIGARSELGDNARIAPNVSIYHDVILGSHVTVHSGSVIGADGFGFAPNGAGQWQKIYQIGGVEIGDHVEIGACTTIDRGALGNTCVGNHVIIDNHVQIAHNAVIGNNCALASYSGLAGSATLGNNCILAGDACVVGHVTICDNVQVTARGLVTKSITEPGSYSAGMPLMNTREWRKNAVRITQLDSIARRLKDLEKE</sequence>
<keyword evidence="3 7" id="KW-0808">Transferase</keyword>
<evidence type="ECO:0000256" key="1">
    <source>
        <dbReference type="ARBA" id="ARBA00022516"/>
    </source>
</evidence>
<comment type="subunit">
    <text evidence="7">Homotrimer.</text>
</comment>
<evidence type="ECO:0000256" key="6">
    <source>
        <dbReference type="ARBA" id="ARBA00023315"/>
    </source>
</evidence>
<dbReference type="NCBIfam" id="TIGR01853">
    <property type="entry name" value="lipid_A_lpxD"/>
    <property type="match status" value="1"/>
</dbReference>
<dbReference type="EMBL" id="CP103416">
    <property type="protein sequence ID" value="UVW34058.1"/>
    <property type="molecule type" value="Genomic_DNA"/>
</dbReference>
<dbReference type="Gene3D" id="1.20.5.170">
    <property type="match status" value="1"/>
</dbReference>
<comment type="catalytic activity">
    <reaction evidence="7">
        <text>a UDP-3-O-[(3R)-3-hydroxyacyl]-alpha-D-glucosamine + a (3R)-hydroxyacyl-[ACP] = a UDP-2-N,3-O-bis[(3R)-3-hydroxyacyl]-alpha-D-glucosamine + holo-[ACP] + H(+)</text>
        <dbReference type="Rhea" id="RHEA:53836"/>
        <dbReference type="Rhea" id="RHEA-COMP:9685"/>
        <dbReference type="Rhea" id="RHEA-COMP:9945"/>
        <dbReference type="ChEBI" id="CHEBI:15378"/>
        <dbReference type="ChEBI" id="CHEBI:64479"/>
        <dbReference type="ChEBI" id="CHEBI:78827"/>
        <dbReference type="ChEBI" id="CHEBI:137740"/>
        <dbReference type="ChEBI" id="CHEBI:137748"/>
        <dbReference type="EC" id="2.3.1.191"/>
    </reaction>
</comment>
<evidence type="ECO:0000256" key="4">
    <source>
        <dbReference type="ARBA" id="ARBA00022737"/>
    </source>
</evidence>
<dbReference type="Pfam" id="PF04613">
    <property type="entry name" value="LpxD"/>
    <property type="match status" value="1"/>
</dbReference>
<proteinExistence type="inferred from homology"/>
<dbReference type="CDD" id="cd03352">
    <property type="entry name" value="LbH_LpxD"/>
    <property type="match status" value="1"/>
</dbReference>
<dbReference type="PANTHER" id="PTHR43378:SF2">
    <property type="entry name" value="UDP-3-O-ACYLGLUCOSAMINE N-ACYLTRANSFERASE 1, MITOCHONDRIAL-RELATED"/>
    <property type="match status" value="1"/>
</dbReference>
<feature type="active site" description="Proton acceptor" evidence="7">
    <location>
        <position position="249"/>
    </location>
</feature>
<dbReference type="InterPro" id="IPR020573">
    <property type="entry name" value="UDP_GlcNAc_AcTrfase_non-rep"/>
</dbReference>